<evidence type="ECO:0000256" key="4">
    <source>
        <dbReference type="ARBA" id="ARBA00022490"/>
    </source>
</evidence>
<feature type="compositionally biased region" description="Polar residues" evidence="12">
    <location>
        <begin position="441"/>
        <end position="458"/>
    </location>
</feature>
<dbReference type="Proteomes" id="UP000050795">
    <property type="component" value="Unassembled WGS sequence"/>
</dbReference>
<reference evidence="13" key="1">
    <citation type="submission" date="2022-06" db="EMBL/GenBank/DDBJ databases">
        <authorList>
            <person name="Berger JAMES D."/>
            <person name="Berger JAMES D."/>
        </authorList>
    </citation>
    <scope>NUCLEOTIDE SEQUENCE [LARGE SCALE GENOMIC DNA]</scope>
</reference>
<evidence type="ECO:0000256" key="12">
    <source>
        <dbReference type="SAM" id="MobiDB-lite"/>
    </source>
</evidence>
<name>A0AA85KCT2_TRIRE</name>
<evidence type="ECO:0000313" key="14">
    <source>
        <dbReference type="WBParaSite" id="TREG1_81890.1"/>
    </source>
</evidence>
<accession>A0AA85KCT2</accession>
<organism evidence="13 14">
    <name type="scientific">Trichobilharzia regenti</name>
    <name type="common">Nasal bird schistosome</name>
    <dbReference type="NCBI Taxonomy" id="157069"/>
    <lineage>
        <taxon>Eukaryota</taxon>
        <taxon>Metazoa</taxon>
        <taxon>Spiralia</taxon>
        <taxon>Lophotrochozoa</taxon>
        <taxon>Platyhelminthes</taxon>
        <taxon>Trematoda</taxon>
        <taxon>Digenea</taxon>
        <taxon>Strigeidida</taxon>
        <taxon>Schistosomatoidea</taxon>
        <taxon>Schistosomatidae</taxon>
        <taxon>Trichobilharzia</taxon>
    </lineage>
</organism>
<keyword evidence="13" id="KW-1185">Reference proteome</keyword>
<evidence type="ECO:0000256" key="1">
    <source>
        <dbReference type="ARBA" id="ARBA00004114"/>
    </source>
</evidence>
<evidence type="ECO:0000256" key="6">
    <source>
        <dbReference type="ARBA" id="ARBA00023054"/>
    </source>
</evidence>
<reference evidence="14" key="2">
    <citation type="submission" date="2023-11" db="UniProtKB">
        <authorList>
            <consortium name="WormBaseParasite"/>
        </authorList>
    </citation>
    <scope>IDENTIFICATION</scope>
</reference>
<comment type="function">
    <text evidence="10">Essential for the assembly of the distal half of centrioles, required for centriole elongation. Acts as a negative regulator of centriole elongation.</text>
</comment>
<evidence type="ECO:0000313" key="13">
    <source>
        <dbReference type="Proteomes" id="UP000050795"/>
    </source>
</evidence>
<evidence type="ECO:0000256" key="2">
    <source>
        <dbReference type="ARBA" id="ARBA00010411"/>
    </source>
</evidence>
<dbReference type="PANTHER" id="PTHR28618:SF1">
    <property type="entry name" value="CENTROSOMAL PROTEIN POC5"/>
    <property type="match status" value="1"/>
</dbReference>
<evidence type="ECO:0000256" key="3">
    <source>
        <dbReference type="ARBA" id="ARBA00014910"/>
    </source>
</evidence>
<keyword evidence="4" id="KW-0963">Cytoplasm</keyword>
<keyword evidence="7" id="KW-0206">Cytoskeleton</keyword>
<dbReference type="WBParaSite" id="TREG1_81890.1">
    <property type="protein sequence ID" value="TREG1_81890.1"/>
    <property type="gene ID" value="TREG1_81890"/>
</dbReference>
<proteinExistence type="inferred from homology"/>
<dbReference type="InterPro" id="IPR033351">
    <property type="entry name" value="POC5"/>
</dbReference>
<evidence type="ECO:0000256" key="10">
    <source>
        <dbReference type="ARBA" id="ARBA00049959"/>
    </source>
</evidence>
<dbReference type="PANTHER" id="PTHR28618">
    <property type="entry name" value="CENTROSOMAL PROTEIN POC5"/>
    <property type="match status" value="1"/>
</dbReference>
<dbReference type="GO" id="GO:0005814">
    <property type="term" value="C:centriole"/>
    <property type="evidence" value="ECO:0007669"/>
    <property type="project" value="UniProtKB-SubCell"/>
</dbReference>
<sequence>MSESQRHLQVHYQSVQKEIMSAVKGLFSVEMHRIKTDMIKLHEQVISLRDLARNHERTIAQKDQLISELTDEIKRMKHNMQVSLKEQDAKRKEFCIQLADRYYKQRILKQAIIEWKQYMECTWKQRNFRRLTLEAQSECIKIKKEFNEKILQLEAELKISQGELDSVKAKQASEQAALKTALMRGVCALNMETMAVFNETLTNLNKEYENKKSIFNEHDIKEQNSTQDPLLALTEMKQKNFTGNYQLDKSENMINFNIQHTNHHHQQHHRIVQSTYQSNNRLPDQNKLNAIESWPRNTLHSFESPYYVGSRKDKYTKPLNHSAEICERWLGNQDDYTDRKDPLDLSDLPNYKMSSNYLQNTHGFSYQLDEKVSSSEYSEAERDGQSDYQRPSNTDLLTNTPYDSCYKSDINSSHYKHEKTDHGLFDVKNQISVESAKKMLSSRNSSNRAYSTEKQNKSSAYNIKAHTVQHGIPTGTLPNGSTIAANILVHRHQPVSQVMTKTAGVNFSRCLHPSPPHHHHQHSSAPRLCSDSYSHKHV</sequence>
<feature type="coiled-coil region" evidence="11">
    <location>
        <begin position="48"/>
        <end position="86"/>
    </location>
</feature>
<feature type="region of interest" description="Disordered" evidence="12">
    <location>
        <begin position="438"/>
        <end position="458"/>
    </location>
</feature>
<keyword evidence="6 11" id="KW-0175">Coiled coil</keyword>
<feature type="compositionally biased region" description="Polar residues" evidence="12">
    <location>
        <begin position="386"/>
        <end position="400"/>
    </location>
</feature>
<keyword evidence="5" id="KW-0677">Repeat</keyword>
<evidence type="ECO:0000256" key="7">
    <source>
        <dbReference type="ARBA" id="ARBA00023212"/>
    </source>
</evidence>
<evidence type="ECO:0000256" key="9">
    <source>
        <dbReference type="ARBA" id="ARBA00031694"/>
    </source>
</evidence>
<protein>
    <recommendedName>
        <fullName evidence="3">Centrosomal protein POC5</fullName>
    </recommendedName>
    <alternativeName>
        <fullName evidence="9">Protein of centriole 5</fullName>
    </alternativeName>
</protein>
<feature type="coiled-coil region" evidence="11">
    <location>
        <begin position="143"/>
        <end position="170"/>
    </location>
</feature>
<evidence type="ECO:0000256" key="11">
    <source>
        <dbReference type="SAM" id="Coils"/>
    </source>
</evidence>
<evidence type="ECO:0000256" key="8">
    <source>
        <dbReference type="ARBA" id="ARBA00023306"/>
    </source>
</evidence>
<feature type="compositionally biased region" description="Basic and acidic residues" evidence="12">
    <location>
        <begin position="370"/>
        <end position="385"/>
    </location>
</feature>
<feature type="region of interest" description="Disordered" evidence="12">
    <location>
        <begin position="510"/>
        <end position="538"/>
    </location>
</feature>
<keyword evidence="8" id="KW-0131">Cell cycle</keyword>
<comment type="subcellular location">
    <subcellularLocation>
        <location evidence="1">Cytoplasm</location>
        <location evidence="1">Cytoskeleton</location>
        <location evidence="1">Microtubule organizing center</location>
        <location evidence="1">Centrosome</location>
        <location evidence="1">Centriole</location>
    </subcellularLocation>
</comment>
<feature type="region of interest" description="Disordered" evidence="12">
    <location>
        <begin position="370"/>
        <end position="400"/>
    </location>
</feature>
<dbReference type="AlphaFoldDB" id="A0AA85KCT2"/>
<evidence type="ECO:0000256" key="5">
    <source>
        <dbReference type="ARBA" id="ARBA00022737"/>
    </source>
</evidence>
<comment type="similarity">
    <text evidence="2">Belongs to the POC5 family.</text>
</comment>